<dbReference type="EMBL" id="BAEN01000022">
    <property type="protein sequence ID" value="GAC13619.1"/>
    <property type="molecule type" value="Genomic_DNA"/>
</dbReference>
<dbReference type="OrthoDB" id="6385421at2"/>
<evidence type="ECO:0000313" key="2">
    <source>
        <dbReference type="Proteomes" id="UP000006334"/>
    </source>
</evidence>
<dbReference type="Proteomes" id="UP000006334">
    <property type="component" value="Unassembled WGS sequence"/>
</dbReference>
<dbReference type="AlphaFoldDB" id="K6WYU1"/>
<evidence type="ECO:0000313" key="1">
    <source>
        <dbReference type="EMBL" id="GAC13619.1"/>
    </source>
</evidence>
<proteinExistence type="predicted"/>
<sequence>MIYIFHAQDQLMDTLAEVENERALLATVIENIHLYHLATRVKHSELDIAFAASGGPTAWVNVDNMSVDFAPKPSRRSKFGDVLVEMANGFANLSTPAGFIPLVDIIERNGQLLKKQFS</sequence>
<protein>
    <submittedName>
        <fullName evidence="1">Uncharacterized protein</fullName>
    </submittedName>
</protein>
<organism evidence="1 2">
    <name type="scientific">Aliiglaciecola lipolytica E3</name>
    <dbReference type="NCBI Taxonomy" id="1127673"/>
    <lineage>
        <taxon>Bacteria</taxon>
        <taxon>Pseudomonadati</taxon>
        <taxon>Pseudomonadota</taxon>
        <taxon>Gammaproteobacteria</taxon>
        <taxon>Alteromonadales</taxon>
        <taxon>Alteromonadaceae</taxon>
        <taxon>Aliiglaciecola</taxon>
    </lineage>
</organism>
<name>K6WYU1_9ALTE</name>
<dbReference type="RefSeq" id="WP_008843436.1">
    <property type="nucleotide sequence ID" value="NZ_BAEN01000022.1"/>
</dbReference>
<reference evidence="1 2" key="1">
    <citation type="journal article" date="2017" name="Antonie Van Leeuwenhoek">
        <title>Rhizobium rhizosphaerae sp. nov., a novel species isolated from rice rhizosphere.</title>
        <authorList>
            <person name="Zhao J.J."/>
            <person name="Zhang J."/>
            <person name="Zhang R.J."/>
            <person name="Zhang C.W."/>
            <person name="Yin H.Q."/>
            <person name="Zhang X.X."/>
        </authorList>
    </citation>
    <scope>NUCLEOTIDE SEQUENCE [LARGE SCALE GENOMIC DNA]</scope>
    <source>
        <strain evidence="1 2">E3</strain>
    </source>
</reference>
<gene>
    <name evidence="1" type="ORF">GLIP_0977</name>
</gene>
<comment type="caution">
    <text evidence="1">The sequence shown here is derived from an EMBL/GenBank/DDBJ whole genome shotgun (WGS) entry which is preliminary data.</text>
</comment>
<accession>K6WYU1</accession>
<keyword evidence="2" id="KW-1185">Reference proteome</keyword>